<dbReference type="GO" id="GO:0007166">
    <property type="term" value="P:cell surface receptor signaling pathway"/>
    <property type="evidence" value="ECO:0007669"/>
    <property type="project" value="InterPro"/>
</dbReference>
<dbReference type="PANTHER" id="PTHR35832:SF10">
    <property type="entry name" value="OS06G0314501 PROTEIN"/>
    <property type="match status" value="1"/>
</dbReference>
<dbReference type="Gene3D" id="1.20.930.20">
    <property type="entry name" value="Adaptor protein Cbl, N-terminal domain"/>
    <property type="match status" value="1"/>
</dbReference>
<dbReference type="InterPro" id="IPR045766">
    <property type="entry name" value="MCAfunc"/>
</dbReference>
<name>J3NA41_ORYBR</name>
<organism evidence="2">
    <name type="scientific">Oryza brachyantha</name>
    <name type="common">malo sina</name>
    <dbReference type="NCBI Taxonomy" id="4533"/>
    <lineage>
        <taxon>Eukaryota</taxon>
        <taxon>Viridiplantae</taxon>
        <taxon>Streptophyta</taxon>
        <taxon>Embryophyta</taxon>
        <taxon>Tracheophyta</taxon>
        <taxon>Spermatophyta</taxon>
        <taxon>Magnoliopsida</taxon>
        <taxon>Liliopsida</taxon>
        <taxon>Poales</taxon>
        <taxon>Poaceae</taxon>
        <taxon>BOP clade</taxon>
        <taxon>Oryzoideae</taxon>
        <taxon>Oryzeae</taxon>
        <taxon>Oryzinae</taxon>
        <taxon>Oryza</taxon>
    </lineage>
</organism>
<dbReference type="InterPro" id="IPR036537">
    <property type="entry name" value="Adaptor_Cbl_N_dom_sf"/>
</dbReference>
<evidence type="ECO:0000259" key="1">
    <source>
        <dbReference type="Pfam" id="PF19584"/>
    </source>
</evidence>
<dbReference type="InterPro" id="IPR059179">
    <property type="entry name" value="MLKL-like_MCAfunc"/>
</dbReference>
<evidence type="ECO:0000313" key="3">
    <source>
        <dbReference type="Proteomes" id="UP000006038"/>
    </source>
</evidence>
<evidence type="ECO:0000313" key="2">
    <source>
        <dbReference type="EnsemblPlants" id="OB11G26770.1"/>
    </source>
</evidence>
<dbReference type="HOGENOM" id="CLU_850962_0_0_1"/>
<dbReference type="CDD" id="cd21037">
    <property type="entry name" value="MLKL_NTD"/>
    <property type="match status" value="1"/>
</dbReference>
<keyword evidence="3" id="KW-1185">Reference proteome</keyword>
<dbReference type="AlphaFoldDB" id="J3NA41"/>
<feature type="domain" description="MCAfunc" evidence="1">
    <location>
        <begin position="22"/>
        <end position="161"/>
    </location>
</feature>
<reference evidence="2" key="1">
    <citation type="journal article" date="2013" name="Nat. Commun.">
        <title>Whole-genome sequencing of Oryza brachyantha reveals mechanisms underlying Oryza genome evolution.</title>
        <authorList>
            <person name="Chen J."/>
            <person name="Huang Q."/>
            <person name="Gao D."/>
            <person name="Wang J."/>
            <person name="Lang Y."/>
            <person name="Liu T."/>
            <person name="Li B."/>
            <person name="Bai Z."/>
            <person name="Luis Goicoechea J."/>
            <person name="Liang C."/>
            <person name="Chen C."/>
            <person name="Zhang W."/>
            <person name="Sun S."/>
            <person name="Liao Y."/>
            <person name="Zhang X."/>
            <person name="Yang L."/>
            <person name="Song C."/>
            <person name="Wang M."/>
            <person name="Shi J."/>
            <person name="Liu G."/>
            <person name="Liu J."/>
            <person name="Zhou H."/>
            <person name="Zhou W."/>
            <person name="Yu Q."/>
            <person name="An N."/>
            <person name="Chen Y."/>
            <person name="Cai Q."/>
            <person name="Wang B."/>
            <person name="Liu B."/>
            <person name="Min J."/>
            <person name="Huang Y."/>
            <person name="Wu H."/>
            <person name="Li Z."/>
            <person name="Zhang Y."/>
            <person name="Yin Y."/>
            <person name="Song W."/>
            <person name="Jiang J."/>
            <person name="Jackson S.A."/>
            <person name="Wing R.A."/>
            <person name="Wang J."/>
            <person name="Chen M."/>
        </authorList>
    </citation>
    <scope>NUCLEOTIDE SEQUENCE [LARGE SCALE GENOMIC DNA]</scope>
    <source>
        <strain evidence="2">cv. IRGC 101232</strain>
    </source>
</reference>
<dbReference type="PANTHER" id="PTHR35832">
    <property type="entry name" value="OS12G0248400 PROTEIN-RELATED"/>
    <property type="match status" value="1"/>
</dbReference>
<accession>J3NA41</accession>
<protein>
    <recommendedName>
        <fullName evidence="1">MCAfunc domain-containing protein</fullName>
    </recommendedName>
</protein>
<dbReference type="Pfam" id="PF19584">
    <property type="entry name" value="MCAfunc"/>
    <property type="match status" value="1"/>
</dbReference>
<dbReference type="eggNOG" id="ENOG502R482">
    <property type="taxonomic scope" value="Eukaryota"/>
</dbReference>
<dbReference type="OMA" id="HRTIPAM"/>
<dbReference type="Gramene" id="OB11G26770.1">
    <property type="protein sequence ID" value="OB11G26770.1"/>
    <property type="gene ID" value="OB11G26770"/>
</dbReference>
<proteinExistence type="predicted"/>
<dbReference type="Proteomes" id="UP000006038">
    <property type="component" value="Chromosome 11"/>
</dbReference>
<reference evidence="2" key="2">
    <citation type="submission" date="2013-04" db="UniProtKB">
        <authorList>
            <consortium name="EnsemblPlants"/>
        </authorList>
    </citation>
    <scope>IDENTIFICATION</scope>
</reference>
<sequence length="348" mass="39150">MVPVVGSVVELISVTLRLARRIKTMAQTAKQSKRRCGLLKDRVGFIEKLLEQLKATRWVPDQATQATLENLHDALDSGQLLVQACQRRRTPWSYLTLFCSGGEGDMDGEFDGVDSQIDRAMQPFHISNLIVLLSLNQENFFMNVLEKLLRDGACKRLPQGDKDEIKKIMNDSDRHHMSPNAKKMLELIINDLKLGEVDTWGASSANLHKAGGISSNESDQLKQVEDIAKDIMELKKAEPAVNKQIGREVQWLAQLAQQVVHLTQHPLAPQMMMRHRDDLLHPMDDLLHDLEEARNLLMPKQPSSSGHGGVGITAAMKATAIYQVGYKIEYSLQVLPIVTMREFEMDRA</sequence>
<dbReference type="EnsemblPlants" id="OB11G26770.1">
    <property type="protein sequence ID" value="OB11G26770.1"/>
    <property type="gene ID" value="OB11G26770"/>
</dbReference>